<accession>A0ACB7SE05</accession>
<organism evidence="1 2">
    <name type="scientific">Hyalomma asiaticum</name>
    <name type="common">Tick</name>
    <dbReference type="NCBI Taxonomy" id="266040"/>
    <lineage>
        <taxon>Eukaryota</taxon>
        <taxon>Metazoa</taxon>
        <taxon>Ecdysozoa</taxon>
        <taxon>Arthropoda</taxon>
        <taxon>Chelicerata</taxon>
        <taxon>Arachnida</taxon>
        <taxon>Acari</taxon>
        <taxon>Parasitiformes</taxon>
        <taxon>Ixodida</taxon>
        <taxon>Ixodoidea</taxon>
        <taxon>Ixodidae</taxon>
        <taxon>Hyalomminae</taxon>
        <taxon>Hyalomma</taxon>
    </lineage>
</organism>
<dbReference type="Proteomes" id="UP000821845">
    <property type="component" value="Chromosome 4"/>
</dbReference>
<sequence>MVNSCRSSRHDTPVSTKTYLGYQKAKKKNIDKELQKSGKIANQESMGPDVDVDAAEEGIGEEWGGSTVRQNRKNLPEDLKQSSNLKKERTCKGQVTAYRWYDTKDVHLLSNCHDPTETAEVSRKLTNGSTLAVMCPKAVADYNLWMGAIDRFDQKRNSYTADRRSMKSWYRIFYFLFDTSVVNAFITAPILT</sequence>
<reference evidence="1" key="1">
    <citation type="submission" date="2020-05" db="EMBL/GenBank/DDBJ databases">
        <title>Large-scale comparative analyses of tick genomes elucidate their genetic diversity and vector capacities.</title>
        <authorList>
            <person name="Jia N."/>
            <person name="Wang J."/>
            <person name="Shi W."/>
            <person name="Du L."/>
            <person name="Sun Y."/>
            <person name="Zhan W."/>
            <person name="Jiang J."/>
            <person name="Wang Q."/>
            <person name="Zhang B."/>
            <person name="Ji P."/>
            <person name="Sakyi L.B."/>
            <person name="Cui X."/>
            <person name="Yuan T."/>
            <person name="Jiang B."/>
            <person name="Yang W."/>
            <person name="Lam T.T.-Y."/>
            <person name="Chang Q."/>
            <person name="Ding S."/>
            <person name="Wang X."/>
            <person name="Zhu J."/>
            <person name="Ruan X."/>
            <person name="Zhao L."/>
            <person name="Wei J."/>
            <person name="Que T."/>
            <person name="Du C."/>
            <person name="Cheng J."/>
            <person name="Dai P."/>
            <person name="Han X."/>
            <person name="Huang E."/>
            <person name="Gao Y."/>
            <person name="Liu J."/>
            <person name="Shao H."/>
            <person name="Ye R."/>
            <person name="Li L."/>
            <person name="Wei W."/>
            <person name="Wang X."/>
            <person name="Wang C."/>
            <person name="Yang T."/>
            <person name="Huo Q."/>
            <person name="Li W."/>
            <person name="Guo W."/>
            <person name="Chen H."/>
            <person name="Zhou L."/>
            <person name="Ni X."/>
            <person name="Tian J."/>
            <person name="Zhou Y."/>
            <person name="Sheng Y."/>
            <person name="Liu T."/>
            <person name="Pan Y."/>
            <person name="Xia L."/>
            <person name="Li J."/>
            <person name="Zhao F."/>
            <person name="Cao W."/>
        </authorList>
    </citation>
    <scope>NUCLEOTIDE SEQUENCE</scope>
    <source>
        <strain evidence="1">Hyas-2018</strain>
    </source>
</reference>
<evidence type="ECO:0000313" key="2">
    <source>
        <dbReference type="Proteomes" id="UP000821845"/>
    </source>
</evidence>
<protein>
    <submittedName>
        <fullName evidence="1">Uncharacterized protein</fullName>
    </submittedName>
</protein>
<evidence type="ECO:0000313" key="1">
    <source>
        <dbReference type="EMBL" id="KAH6932307.1"/>
    </source>
</evidence>
<gene>
    <name evidence="1" type="ORF">HPB50_004639</name>
</gene>
<keyword evidence="2" id="KW-1185">Reference proteome</keyword>
<comment type="caution">
    <text evidence="1">The sequence shown here is derived from an EMBL/GenBank/DDBJ whole genome shotgun (WGS) entry which is preliminary data.</text>
</comment>
<proteinExistence type="predicted"/>
<dbReference type="EMBL" id="CM023484">
    <property type="protein sequence ID" value="KAH6932307.1"/>
    <property type="molecule type" value="Genomic_DNA"/>
</dbReference>
<name>A0ACB7SE05_HYAAI</name>